<protein>
    <recommendedName>
        <fullName evidence="3">Lysozyme</fullName>
        <ecNumber evidence="3">3.2.1.17</ecNumber>
    </recommendedName>
</protein>
<dbReference type="RefSeq" id="WP_068960698.1">
    <property type="nucleotide sequence ID" value="NZ_CP015402.2"/>
</dbReference>
<dbReference type="EMBL" id="CP015402">
    <property type="protein sequence ID" value="ANU63360.1"/>
    <property type="molecule type" value="Genomic_DNA"/>
</dbReference>
<evidence type="ECO:0000256" key="2">
    <source>
        <dbReference type="ARBA" id="ARBA00022638"/>
    </source>
</evidence>
<keyword evidence="1 3" id="KW-0929">Antimicrobial</keyword>
<comment type="similarity">
    <text evidence="3">Belongs to the glycosyl hydrolase 24 family.</text>
</comment>
<evidence type="ECO:0000256" key="4">
    <source>
        <dbReference type="SAM" id="SignalP"/>
    </source>
</evidence>
<dbReference type="Pfam" id="PF00959">
    <property type="entry name" value="Phage_lysozyme"/>
    <property type="match status" value="1"/>
</dbReference>
<accession>A0A1B1S989</accession>
<name>A0A1B1S989_9BACT</name>
<dbReference type="AlphaFoldDB" id="A0A1B1S989"/>
<sequence>MKKLLILFVALFSLVGTMPGNAASQRTAPAREQKTKRSIMELTIFERAVLIIKKFETLHDSRRHWPYLGYGHRKLPGEKYFRGYKMSEREADALLRKDLRKFCALYRDMGKDSILLGALAYNIGPGAVNKSSVYKMLKSGNRNIFKAYTSYCHYRGKWHKGLYTRRLTELGALFIP</sequence>
<dbReference type="InterPro" id="IPR023347">
    <property type="entry name" value="Lysozyme_dom_sf"/>
</dbReference>
<feature type="chain" id="PRO_5008529302" description="Lysozyme" evidence="4">
    <location>
        <begin position="23"/>
        <end position="176"/>
    </location>
</feature>
<accession>A0A1Z2XJE3</accession>
<comment type="catalytic activity">
    <reaction evidence="3">
        <text>Hydrolysis of (1-&gt;4)-beta-linkages between N-acetylmuramic acid and N-acetyl-D-glucosamine residues in a peptidoglycan and between N-acetyl-D-glucosamine residues in chitodextrins.</text>
        <dbReference type="EC" id="3.2.1.17"/>
    </reaction>
</comment>
<dbReference type="SUPFAM" id="SSF53955">
    <property type="entry name" value="Lysozyme-like"/>
    <property type="match status" value="1"/>
</dbReference>
<evidence type="ECO:0000313" key="5">
    <source>
        <dbReference type="EMBL" id="ANU63360.1"/>
    </source>
</evidence>
<dbReference type="GO" id="GO:0042742">
    <property type="term" value="P:defense response to bacterium"/>
    <property type="evidence" value="ECO:0007669"/>
    <property type="project" value="UniProtKB-KW"/>
</dbReference>
<evidence type="ECO:0000313" key="6">
    <source>
        <dbReference type="Proteomes" id="UP000186351"/>
    </source>
</evidence>
<dbReference type="GeneID" id="65536452"/>
<keyword evidence="6" id="KW-1185">Reference proteome</keyword>
<keyword evidence="4" id="KW-0732">Signal</keyword>
<dbReference type="GO" id="GO:0031640">
    <property type="term" value="P:killing of cells of another organism"/>
    <property type="evidence" value="ECO:0007669"/>
    <property type="project" value="UniProtKB-KW"/>
</dbReference>
<keyword evidence="3" id="KW-0378">Hydrolase</keyword>
<dbReference type="Proteomes" id="UP000186351">
    <property type="component" value="Chromosome"/>
</dbReference>
<organism evidence="5 6">
    <name type="scientific">Muribaculum intestinale</name>
    <dbReference type="NCBI Taxonomy" id="1796646"/>
    <lineage>
        <taxon>Bacteria</taxon>
        <taxon>Pseudomonadati</taxon>
        <taxon>Bacteroidota</taxon>
        <taxon>Bacteroidia</taxon>
        <taxon>Bacteroidales</taxon>
        <taxon>Muribaculaceae</taxon>
        <taxon>Muribaculum</taxon>
    </lineage>
</organism>
<keyword evidence="2 3" id="KW-0081">Bacteriolytic enzyme</keyword>
<dbReference type="EC" id="3.2.1.17" evidence="3"/>
<gene>
    <name evidence="5" type="ORF">A4V02_06250</name>
</gene>
<dbReference type="STRING" id="1796646.A4V02_06250"/>
<dbReference type="InterPro" id="IPR023346">
    <property type="entry name" value="Lysozyme-like_dom_sf"/>
</dbReference>
<dbReference type="GO" id="GO:0003796">
    <property type="term" value="F:lysozyme activity"/>
    <property type="evidence" value="ECO:0007669"/>
    <property type="project" value="UniProtKB-EC"/>
</dbReference>
<evidence type="ECO:0000256" key="3">
    <source>
        <dbReference type="RuleBase" id="RU003788"/>
    </source>
</evidence>
<keyword evidence="3" id="KW-0326">Glycosidase</keyword>
<feature type="signal peptide" evidence="4">
    <location>
        <begin position="1"/>
        <end position="22"/>
    </location>
</feature>
<evidence type="ECO:0000256" key="1">
    <source>
        <dbReference type="ARBA" id="ARBA00022529"/>
    </source>
</evidence>
<dbReference type="GO" id="GO:0009253">
    <property type="term" value="P:peptidoglycan catabolic process"/>
    <property type="evidence" value="ECO:0007669"/>
    <property type="project" value="InterPro"/>
</dbReference>
<dbReference type="KEGG" id="pary:A4V02_06250"/>
<dbReference type="OrthoDB" id="982474at2"/>
<proteinExistence type="inferred from homology"/>
<reference evidence="6" key="1">
    <citation type="submission" date="2016-04" db="EMBL/GenBank/DDBJ databases">
        <title>Complete Genome Sequences of Twelve Strains of a Stable Defined Moderately Diverse Mouse Microbiota 2 (sDMDMm2).</title>
        <authorList>
            <person name="Uchimura Y."/>
            <person name="Wyss M."/>
            <person name="Brugiroux S."/>
            <person name="Limenitakis J.P."/>
            <person name="Stecher B."/>
            <person name="McCoy K.D."/>
            <person name="Macpherson A.J."/>
        </authorList>
    </citation>
    <scope>NUCLEOTIDE SEQUENCE [LARGE SCALE GENOMIC DNA]</scope>
    <source>
        <strain evidence="6">YL27</strain>
    </source>
</reference>
<dbReference type="InterPro" id="IPR002196">
    <property type="entry name" value="Glyco_hydro_24"/>
</dbReference>
<dbReference type="GO" id="GO:0016998">
    <property type="term" value="P:cell wall macromolecule catabolic process"/>
    <property type="evidence" value="ECO:0007669"/>
    <property type="project" value="InterPro"/>
</dbReference>
<dbReference type="Gene3D" id="1.10.530.40">
    <property type="match status" value="1"/>
</dbReference>